<evidence type="ECO:0000313" key="5">
    <source>
        <dbReference type="Proteomes" id="UP000603141"/>
    </source>
</evidence>
<dbReference type="CDD" id="cd00118">
    <property type="entry name" value="LysM"/>
    <property type="match status" value="1"/>
</dbReference>
<evidence type="ECO:0000313" key="4">
    <source>
        <dbReference type="EMBL" id="MBK1882670.1"/>
    </source>
</evidence>
<dbReference type="Proteomes" id="UP000603141">
    <property type="component" value="Unassembled WGS sequence"/>
</dbReference>
<accession>A0A934S3U4</accession>
<reference evidence="4" key="1">
    <citation type="submission" date="2021-01" db="EMBL/GenBank/DDBJ databases">
        <title>Modified the classification status of verrucomicrobia.</title>
        <authorList>
            <person name="Feng X."/>
        </authorList>
    </citation>
    <scope>NUCLEOTIDE SEQUENCE</scope>
    <source>
        <strain evidence="4">KCTC 22041</strain>
    </source>
</reference>
<dbReference type="Pfam" id="PF01476">
    <property type="entry name" value="LysM"/>
    <property type="match status" value="1"/>
</dbReference>
<dbReference type="InterPro" id="IPR018392">
    <property type="entry name" value="LysM"/>
</dbReference>
<sequence length="170" mass="17853">MKLAASIFALCSITLGFVSCGAGSVGYNPTGLGPFDRNGNYVEAWADSPDKWKKAGSAPKIEEQPVLLASRDEAPVVPINSRPAPSTVAVSTQPKPIRTVSTPKPAASKPKPKPARAKPKKPAPLRYTVKKGDTLYGIASKNNSNVSAIQRANGIKGSLIQPGKVLVIPR</sequence>
<dbReference type="PROSITE" id="PS51782">
    <property type="entry name" value="LYSM"/>
    <property type="match status" value="1"/>
</dbReference>
<dbReference type="PROSITE" id="PS51257">
    <property type="entry name" value="PROKAR_LIPOPROTEIN"/>
    <property type="match status" value="1"/>
</dbReference>
<dbReference type="EMBL" id="JAENIJ010000013">
    <property type="protein sequence ID" value="MBK1882670.1"/>
    <property type="molecule type" value="Genomic_DNA"/>
</dbReference>
<dbReference type="InterPro" id="IPR036779">
    <property type="entry name" value="LysM_dom_sf"/>
</dbReference>
<proteinExistence type="predicted"/>
<organism evidence="4 5">
    <name type="scientific">Luteolibacter pohnpeiensis</name>
    <dbReference type="NCBI Taxonomy" id="454153"/>
    <lineage>
        <taxon>Bacteria</taxon>
        <taxon>Pseudomonadati</taxon>
        <taxon>Verrucomicrobiota</taxon>
        <taxon>Verrucomicrobiia</taxon>
        <taxon>Verrucomicrobiales</taxon>
        <taxon>Verrucomicrobiaceae</taxon>
        <taxon>Luteolibacter</taxon>
    </lineage>
</organism>
<feature type="compositionally biased region" description="Basic residues" evidence="1">
    <location>
        <begin position="110"/>
        <end position="123"/>
    </location>
</feature>
<dbReference type="Gene3D" id="3.10.350.10">
    <property type="entry name" value="LysM domain"/>
    <property type="match status" value="1"/>
</dbReference>
<dbReference type="PANTHER" id="PTHR33734:SF22">
    <property type="entry name" value="MEMBRANE-BOUND LYTIC MUREIN TRANSGLYCOSYLASE D"/>
    <property type="match status" value="1"/>
</dbReference>
<dbReference type="AlphaFoldDB" id="A0A934S3U4"/>
<feature type="chain" id="PRO_5037043714" evidence="2">
    <location>
        <begin position="22"/>
        <end position="170"/>
    </location>
</feature>
<evidence type="ECO:0000259" key="3">
    <source>
        <dbReference type="PROSITE" id="PS51782"/>
    </source>
</evidence>
<dbReference type="PANTHER" id="PTHR33734">
    <property type="entry name" value="LYSM DOMAIN-CONTAINING GPI-ANCHORED PROTEIN 2"/>
    <property type="match status" value="1"/>
</dbReference>
<name>A0A934S3U4_9BACT</name>
<gene>
    <name evidence="4" type="ORF">JIN85_09595</name>
</gene>
<protein>
    <submittedName>
        <fullName evidence="4">LysM peptidoglycan-binding domain-containing protein</fullName>
    </submittedName>
</protein>
<keyword evidence="2" id="KW-0732">Signal</keyword>
<keyword evidence="5" id="KW-1185">Reference proteome</keyword>
<comment type="caution">
    <text evidence="4">The sequence shown here is derived from an EMBL/GenBank/DDBJ whole genome shotgun (WGS) entry which is preliminary data.</text>
</comment>
<dbReference type="SUPFAM" id="SSF54106">
    <property type="entry name" value="LysM domain"/>
    <property type="match status" value="1"/>
</dbReference>
<evidence type="ECO:0000256" key="1">
    <source>
        <dbReference type="SAM" id="MobiDB-lite"/>
    </source>
</evidence>
<feature type="compositionally biased region" description="Polar residues" evidence="1">
    <location>
        <begin position="88"/>
        <end position="102"/>
    </location>
</feature>
<feature type="region of interest" description="Disordered" evidence="1">
    <location>
        <begin position="77"/>
        <end position="126"/>
    </location>
</feature>
<evidence type="ECO:0000256" key="2">
    <source>
        <dbReference type="SAM" id="SignalP"/>
    </source>
</evidence>
<dbReference type="SMART" id="SM00257">
    <property type="entry name" value="LysM"/>
    <property type="match status" value="1"/>
</dbReference>
<dbReference type="GO" id="GO:0008932">
    <property type="term" value="F:lytic endotransglycosylase activity"/>
    <property type="evidence" value="ECO:0007669"/>
    <property type="project" value="TreeGrafter"/>
</dbReference>
<feature type="signal peptide" evidence="2">
    <location>
        <begin position="1"/>
        <end position="21"/>
    </location>
</feature>
<feature type="domain" description="LysM" evidence="3">
    <location>
        <begin position="125"/>
        <end position="168"/>
    </location>
</feature>
<dbReference type="RefSeq" id="WP_200270028.1">
    <property type="nucleotide sequence ID" value="NZ_JAENIJ010000013.1"/>
</dbReference>